<evidence type="ECO:0000256" key="4">
    <source>
        <dbReference type="ARBA" id="ARBA00022927"/>
    </source>
</evidence>
<evidence type="ECO:0000256" key="5">
    <source>
        <dbReference type="ARBA" id="ARBA00023034"/>
    </source>
</evidence>
<dbReference type="InterPro" id="IPR039745">
    <property type="entry name" value="Vps54"/>
</dbReference>
<dbReference type="Proteomes" id="UP000288805">
    <property type="component" value="Unassembled WGS sequence"/>
</dbReference>
<dbReference type="AlphaFoldDB" id="A0A438J715"/>
<evidence type="ECO:0000313" key="8">
    <source>
        <dbReference type="Proteomes" id="UP000288805"/>
    </source>
</evidence>
<accession>A0A438J715</accession>
<organism evidence="7 8">
    <name type="scientific">Vitis vinifera</name>
    <name type="common">Grape</name>
    <dbReference type="NCBI Taxonomy" id="29760"/>
    <lineage>
        <taxon>Eukaryota</taxon>
        <taxon>Viridiplantae</taxon>
        <taxon>Streptophyta</taxon>
        <taxon>Embryophyta</taxon>
        <taxon>Tracheophyta</taxon>
        <taxon>Spermatophyta</taxon>
        <taxon>Magnoliopsida</taxon>
        <taxon>eudicotyledons</taxon>
        <taxon>Gunneridae</taxon>
        <taxon>Pentapetalae</taxon>
        <taxon>rosids</taxon>
        <taxon>Vitales</taxon>
        <taxon>Vitaceae</taxon>
        <taxon>Viteae</taxon>
        <taxon>Vitis</taxon>
    </lineage>
</organism>
<name>A0A438J715_VITVI</name>
<evidence type="ECO:0000313" key="7">
    <source>
        <dbReference type="EMBL" id="RVX04739.1"/>
    </source>
</evidence>
<keyword evidence="3" id="KW-0813">Transport</keyword>
<evidence type="ECO:0000256" key="2">
    <source>
        <dbReference type="ARBA" id="ARBA00009150"/>
    </source>
</evidence>
<keyword evidence="6" id="KW-0175">Coiled coil</keyword>
<comment type="similarity">
    <text evidence="2">Belongs to the VPS54 family.</text>
</comment>
<keyword evidence="4" id="KW-0653">Protein transport</keyword>
<dbReference type="PANTHER" id="PTHR12965:SF0">
    <property type="entry name" value="VACUOLAR PROTEIN SORTING-ASSOCIATED PROTEIN 54"/>
    <property type="match status" value="1"/>
</dbReference>
<comment type="caution">
    <text evidence="7">The sequence shown here is derived from an EMBL/GenBank/DDBJ whole genome shotgun (WGS) entry which is preliminary data.</text>
</comment>
<dbReference type="PANTHER" id="PTHR12965">
    <property type="entry name" value="VACUOLAR PROTEIN SORTING 54"/>
    <property type="match status" value="1"/>
</dbReference>
<dbReference type="GO" id="GO:0005829">
    <property type="term" value="C:cytosol"/>
    <property type="evidence" value="ECO:0007669"/>
    <property type="project" value="GOC"/>
</dbReference>
<evidence type="ECO:0000256" key="1">
    <source>
        <dbReference type="ARBA" id="ARBA00004601"/>
    </source>
</evidence>
<gene>
    <name evidence="7" type="primary">VPS54_3</name>
    <name evidence="7" type="ORF">CK203_024949</name>
</gene>
<reference evidence="7 8" key="1">
    <citation type="journal article" date="2018" name="PLoS Genet.">
        <title>Population sequencing reveals clonal diversity and ancestral inbreeding in the grapevine cultivar Chardonnay.</title>
        <authorList>
            <person name="Roach M.J."/>
            <person name="Johnson D.L."/>
            <person name="Bohlmann J."/>
            <person name="van Vuuren H.J."/>
            <person name="Jones S.J."/>
            <person name="Pretorius I.S."/>
            <person name="Schmidt S.A."/>
            <person name="Borneman A.R."/>
        </authorList>
    </citation>
    <scope>NUCLEOTIDE SEQUENCE [LARGE SCALE GENOMIC DNA]</scope>
    <source>
        <strain evidence="8">cv. Chardonnay</strain>
        <tissue evidence="7">Leaf</tissue>
    </source>
</reference>
<dbReference type="GO" id="GO:0042147">
    <property type="term" value="P:retrograde transport, endosome to Golgi"/>
    <property type="evidence" value="ECO:0007669"/>
    <property type="project" value="InterPro"/>
</dbReference>
<evidence type="ECO:0000256" key="6">
    <source>
        <dbReference type="ARBA" id="ARBA00023054"/>
    </source>
</evidence>
<dbReference type="GO" id="GO:0015031">
    <property type="term" value="P:protein transport"/>
    <property type="evidence" value="ECO:0007669"/>
    <property type="project" value="UniProtKB-KW"/>
</dbReference>
<comment type="subcellular location">
    <subcellularLocation>
        <location evidence="1">Golgi apparatus</location>
        <location evidence="1">trans-Golgi network</location>
    </subcellularLocation>
</comment>
<keyword evidence="5" id="KW-0333">Golgi apparatus</keyword>
<dbReference type="EMBL" id="QGNW01000059">
    <property type="protein sequence ID" value="RVX04739.1"/>
    <property type="molecule type" value="Genomic_DNA"/>
</dbReference>
<protein>
    <submittedName>
        <fullName evidence="7">Vacuolar protein sorting-associated protein 54, chloroplastic</fullName>
    </submittedName>
</protein>
<dbReference type="OrthoDB" id="10259024at2759"/>
<sequence>MLIASADCAGALDVTDDLQHLLDGDELTGLHCFRHLRDRVATSIDSINRFVYSTEVGKRIFGSVGKSTREAIYLVDGMERFIKKRGLHVVLSALEKPCDGAPREMMLKIL</sequence>
<evidence type="ECO:0000256" key="3">
    <source>
        <dbReference type="ARBA" id="ARBA00022448"/>
    </source>
</evidence>
<dbReference type="GO" id="GO:0000938">
    <property type="term" value="C:GARP complex"/>
    <property type="evidence" value="ECO:0007669"/>
    <property type="project" value="InterPro"/>
</dbReference>
<proteinExistence type="inferred from homology"/>